<dbReference type="Gene3D" id="1.25.40.20">
    <property type="entry name" value="Ankyrin repeat-containing domain"/>
    <property type="match status" value="2"/>
</dbReference>
<organism evidence="3 4">
    <name type="scientific">Anaeramoeba flamelloides</name>
    <dbReference type="NCBI Taxonomy" id="1746091"/>
    <lineage>
        <taxon>Eukaryota</taxon>
        <taxon>Metamonada</taxon>
        <taxon>Anaeramoebidae</taxon>
        <taxon>Anaeramoeba</taxon>
    </lineage>
</organism>
<name>A0AAV7YVZ3_9EUKA</name>
<keyword evidence="2" id="KW-0040">ANK repeat</keyword>
<proteinExistence type="predicted"/>
<dbReference type="PANTHER" id="PTHR24198:SF165">
    <property type="entry name" value="ANKYRIN REPEAT-CONTAINING PROTEIN-RELATED"/>
    <property type="match status" value="1"/>
</dbReference>
<reference evidence="3" key="1">
    <citation type="submission" date="2022-08" db="EMBL/GenBank/DDBJ databases">
        <title>Novel sulphate-reducing endosymbionts in the free-living metamonad Anaeramoeba.</title>
        <authorList>
            <person name="Jerlstrom-Hultqvist J."/>
            <person name="Cepicka I."/>
            <person name="Gallot-Lavallee L."/>
            <person name="Salas-Leiva D."/>
            <person name="Curtis B.A."/>
            <person name="Zahonova K."/>
            <person name="Pipaliya S."/>
            <person name="Dacks J."/>
            <person name="Roger A.J."/>
        </authorList>
    </citation>
    <scope>NUCLEOTIDE SEQUENCE</scope>
    <source>
        <strain evidence="3">Busselton2</strain>
    </source>
</reference>
<dbReference type="AlphaFoldDB" id="A0AAV7YVZ3"/>
<evidence type="ECO:0000313" key="3">
    <source>
        <dbReference type="EMBL" id="KAJ3433973.1"/>
    </source>
</evidence>
<evidence type="ECO:0000256" key="2">
    <source>
        <dbReference type="ARBA" id="ARBA00023043"/>
    </source>
</evidence>
<evidence type="ECO:0000313" key="4">
    <source>
        <dbReference type="Proteomes" id="UP001146793"/>
    </source>
</evidence>
<comment type="caution">
    <text evidence="3">The sequence shown here is derived from an EMBL/GenBank/DDBJ whole genome shotgun (WGS) entry which is preliminary data.</text>
</comment>
<dbReference type="Proteomes" id="UP001146793">
    <property type="component" value="Unassembled WGS sequence"/>
</dbReference>
<dbReference type="InterPro" id="IPR036770">
    <property type="entry name" value="Ankyrin_rpt-contain_sf"/>
</dbReference>
<dbReference type="EMBL" id="JANTQA010000045">
    <property type="protein sequence ID" value="KAJ3433973.1"/>
    <property type="molecule type" value="Genomic_DNA"/>
</dbReference>
<accession>A0AAV7YVZ3</accession>
<keyword evidence="1" id="KW-0677">Repeat</keyword>
<dbReference type="PANTHER" id="PTHR24198">
    <property type="entry name" value="ANKYRIN REPEAT AND PROTEIN KINASE DOMAIN-CONTAINING PROTEIN"/>
    <property type="match status" value="1"/>
</dbReference>
<sequence length="383" mass="44396">MTFWDQKKHILAFNNAPKNVVVELIKSKYSRYPGYAIAELLERKKFETFWIQFGLEHKGSATKVSRKGNNCLQILIARSQKAKCRSELVELLLKKGVSPNQLNKKGFSAFHVLCKQLTKQPFKLFELFFKYGADPNLYCTSRQLTSRTPFALVLQNELYNDLELFQLFFENNADPDRSINQRSSEMAVPLLFTRDVLPRRSILQLFVDHGSPVTAQLGETPLLTFLIHKNLDQDYLEFFLQNGCQINPEFVIFTETSQQIRYYYPPEYEVTILRTPLYESVSLQSLAKTELLLRNGADPNLVSSNSLTPLQSAFNLGTLNLDLLKLFYKYDVDFNKGNKDGHTLLTYLVLRLCYFFFPQNKIFHPKSVINSYGIIECAYQFFN</sequence>
<dbReference type="InterPro" id="IPR002110">
    <property type="entry name" value="Ankyrin_rpt"/>
</dbReference>
<protein>
    <submittedName>
        <fullName evidence="3">Ankyrin repeat-containing protein</fullName>
    </submittedName>
</protein>
<dbReference type="SUPFAM" id="SSF48403">
    <property type="entry name" value="Ankyrin repeat"/>
    <property type="match status" value="1"/>
</dbReference>
<evidence type="ECO:0000256" key="1">
    <source>
        <dbReference type="ARBA" id="ARBA00022737"/>
    </source>
</evidence>
<gene>
    <name evidence="3" type="ORF">M0812_20030</name>
</gene>
<dbReference type="SMART" id="SM00248">
    <property type="entry name" value="ANK"/>
    <property type="match status" value="6"/>
</dbReference>